<sequence>MRGSSIKRLIGVDILALVCIPTFGLEGPATGGKPLSLFLSCATPKQSTNEPLIGGRLGLLAGMSSSSTNPNLAGLRLDWRMALAAFFIGTDDNFRYQHTTRNYFFIYMYKANATFLVIFGLMCLLQLCWNVAGNLTVSYSTDCGSEPGCLKCTSKGCIKCPHFITFDQKKCVPECPNGYVEEWSTVPELMGRVCRSNGYSDPMTATIVGLTAGAIFCFVIVIFGIIIIKRKQRRKSLRDALIDDSIEREDFLKQLDELRPNAEFFLAMLNDTRRQIRKLYLSGENAAANSYRPITPTPTMSDPRIGSSQYSTFKSTNTATTAMSSDTKNLQQMQIFGSLISLHEFEEPHSSNPFKRNSCSTLKSVNNYPSSDIHGSSVWLEDEFFKLGFRPQDEITTEL</sequence>
<keyword evidence="1" id="KW-0812">Transmembrane</keyword>
<feature type="transmembrane region" description="Helical" evidence="1">
    <location>
        <begin position="205"/>
        <end position="228"/>
    </location>
</feature>
<dbReference type="OrthoDB" id="7323052at2759"/>
<protein>
    <submittedName>
        <fullName evidence="3">Uncharacterized protein</fullName>
    </submittedName>
</protein>
<keyword evidence="4" id="KW-1185">Reference proteome</keyword>
<dbReference type="InterPro" id="IPR006212">
    <property type="entry name" value="Furin_repeat"/>
</dbReference>
<feature type="transmembrane region" description="Helical" evidence="1">
    <location>
        <begin position="111"/>
        <end position="132"/>
    </location>
</feature>
<gene>
    <name evidence="3" type="ORF">Bhyg_11009</name>
</gene>
<dbReference type="Proteomes" id="UP001151699">
    <property type="component" value="Chromosome X"/>
</dbReference>
<proteinExistence type="predicted"/>
<evidence type="ECO:0000313" key="4">
    <source>
        <dbReference type="Proteomes" id="UP001151699"/>
    </source>
</evidence>
<evidence type="ECO:0000256" key="1">
    <source>
        <dbReference type="SAM" id="Phobius"/>
    </source>
</evidence>
<dbReference type="AlphaFoldDB" id="A0A9Q0MUN1"/>
<dbReference type="EMBL" id="WJQU01000003">
    <property type="protein sequence ID" value="KAJ6638275.1"/>
    <property type="molecule type" value="Genomic_DNA"/>
</dbReference>
<organism evidence="3 4">
    <name type="scientific">Pseudolycoriella hygida</name>
    <dbReference type="NCBI Taxonomy" id="35572"/>
    <lineage>
        <taxon>Eukaryota</taxon>
        <taxon>Metazoa</taxon>
        <taxon>Ecdysozoa</taxon>
        <taxon>Arthropoda</taxon>
        <taxon>Hexapoda</taxon>
        <taxon>Insecta</taxon>
        <taxon>Pterygota</taxon>
        <taxon>Neoptera</taxon>
        <taxon>Endopterygota</taxon>
        <taxon>Diptera</taxon>
        <taxon>Nematocera</taxon>
        <taxon>Sciaroidea</taxon>
        <taxon>Sciaridae</taxon>
        <taxon>Pseudolycoriella</taxon>
    </lineage>
</organism>
<accession>A0A9Q0MUN1</accession>
<dbReference type="CDD" id="cd00064">
    <property type="entry name" value="FU"/>
    <property type="match status" value="1"/>
</dbReference>
<dbReference type="SUPFAM" id="SSF57184">
    <property type="entry name" value="Growth factor receptor domain"/>
    <property type="match status" value="1"/>
</dbReference>
<keyword evidence="1" id="KW-1133">Transmembrane helix</keyword>
<evidence type="ECO:0000313" key="3">
    <source>
        <dbReference type="EMBL" id="KAJ6638275.1"/>
    </source>
</evidence>
<feature type="signal peptide" evidence="2">
    <location>
        <begin position="1"/>
        <end position="24"/>
    </location>
</feature>
<keyword evidence="1" id="KW-0472">Membrane</keyword>
<feature type="chain" id="PRO_5040450454" evidence="2">
    <location>
        <begin position="25"/>
        <end position="399"/>
    </location>
</feature>
<name>A0A9Q0MUN1_9DIPT</name>
<comment type="caution">
    <text evidence="3">The sequence shown here is derived from an EMBL/GenBank/DDBJ whole genome shotgun (WGS) entry which is preliminary data.</text>
</comment>
<reference evidence="3" key="1">
    <citation type="submission" date="2022-07" db="EMBL/GenBank/DDBJ databases">
        <authorList>
            <person name="Trinca V."/>
            <person name="Uliana J.V.C."/>
            <person name="Torres T.T."/>
            <person name="Ward R.J."/>
            <person name="Monesi N."/>
        </authorList>
    </citation>
    <scope>NUCLEOTIDE SEQUENCE</scope>
    <source>
        <strain evidence="3">HSMRA1968</strain>
        <tissue evidence="3">Whole embryos</tissue>
    </source>
</reference>
<keyword evidence="2" id="KW-0732">Signal</keyword>
<dbReference type="InterPro" id="IPR009030">
    <property type="entry name" value="Growth_fac_rcpt_cys_sf"/>
</dbReference>
<evidence type="ECO:0000256" key="2">
    <source>
        <dbReference type="SAM" id="SignalP"/>
    </source>
</evidence>